<evidence type="ECO:0000256" key="3">
    <source>
        <dbReference type="ARBA" id="ARBA00022840"/>
    </source>
</evidence>
<accession>A0ABT9N1S2</accession>
<reference evidence="7 8" key="1">
    <citation type="submission" date="2023-07" db="EMBL/GenBank/DDBJ databases">
        <title>Sequencing the genomes of 1000 actinobacteria strains.</title>
        <authorList>
            <person name="Klenk H.-P."/>
        </authorList>
    </citation>
    <scope>NUCLEOTIDE SEQUENCE [LARGE SCALE GENOMIC DNA]</scope>
    <source>
        <strain evidence="7 8">DSM 44710</strain>
    </source>
</reference>
<dbReference type="InterPro" id="IPR011761">
    <property type="entry name" value="ATP-grasp"/>
</dbReference>
<keyword evidence="8" id="KW-1185">Reference proteome</keyword>
<feature type="signal peptide" evidence="5">
    <location>
        <begin position="1"/>
        <end position="22"/>
    </location>
</feature>
<feature type="chain" id="PRO_5047374703" evidence="5">
    <location>
        <begin position="23"/>
        <end position="412"/>
    </location>
</feature>
<dbReference type="InterPro" id="IPR052032">
    <property type="entry name" value="ATP-dep_AA_Ligase"/>
</dbReference>
<feature type="domain" description="ATP-grasp" evidence="6">
    <location>
        <begin position="115"/>
        <end position="311"/>
    </location>
</feature>
<organism evidence="7 8">
    <name type="scientific">Catenuloplanes nepalensis</name>
    <dbReference type="NCBI Taxonomy" id="587533"/>
    <lineage>
        <taxon>Bacteria</taxon>
        <taxon>Bacillati</taxon>
        <taxon>Actinomycetota</taxon>
        <taxon>Actinomycetes</taxon>
        <taxon>Micromonosporales</taxon>
        <taxon>Micromonosporaceae</taxon>
        <taxon>Catenuloplanes</taxon>
    </lineage>
</organism>
<dbReference type="PANTHER" id="PTHR43585">
    <property type="entry name" value="FUMIPYRROLE BIOSYNTHESIS PROTEIN C"/>
    <property type="match status" value="1"/>
</dbReference>
<evidence type="ECO:0000256" key="2">
    <source>
        <dbReference type="ARBA" id="ARBA00022741"/>
    </source>
</evidence>
<comment type="caution">
    <text evidence="7">The sequence shown here is derived from an EMBL/GenBank/DDBJ whole genome shotgun (WGS) entry which is preliminary data.</text>
</comment>
<evidence type="ECO:0000313" key="7">
    <source>
        <dbReference type="EMBL" id="MDP9797647.1"/>
    </source>
</evidence>
<keyword evidence="2 4" id="KW-0547">Nucleotide-binding</keyword>
<protein>
    <submittedName>
        <fullName evidence="7">Biotin carboxylase</fullName>
    </submittedName>
</protein>
<dbReference type="Proteomes" id="UP001240984">
    <property type="component" value="Unassembled WGS sequence"/>
</dbReference>
<dbReference type="Pfam" id="PF13535">
    <property type="entry name" value="ATP-grasp_4"/>
    <property type="match status" value="1"/>
</dbReference>
<name>A0ABT9N1S2_9ACTN</name>
<sequence length="412" mass="43892">MIPPRIAVVLDFGAATPLSVLAAARGLATVIFLCDHESPYVRGVAAEVGALAATCDITGLSDDQILALAECAALDGIVTFSEQQIVRTARLAARRGLAFHDPDTARALTDKFTQRRRLAEAGVQETRCRIVRGPADLHAALDEIGLPAVLKPRRGAGSARTCRVDTRTEAATRLHEFGDGEFVLEEVLTGQAAIAGADWADYVSVESVTSHGRIQHIEITGKFPLAEPLRETGYVVPSTLGDAAREAVLGVTTRALHALGVTHGVTHTEVKLGAGQPTIIEVNGRVGGYVADLIRRARGFDLIRAALLAALGRSGGAPEGGYRRHAFQLFITPPMAAVSLRSLTGTEELLAYRGIQAVEVFTSPGDRIDWRDGTLAYLGIVHGAGTDHKEVLRLAELSLRTLRISYELANPL</sequence>
<gene>
    <name evidence="7" type="ORF">J2S43_006159</name>
</gene>
<keyword evidence="1" id="KW-0436">Ligase</keyword>
<dbReference type="SUPFAM" id="SSF56059">
    <property type="entry name" value="Glutathione synthetase ATP-binding domain-like"/>
    <property type="match status" value="1"/>
</dbReference>
<keyword evidence="3 4" id="KW-0067">ATP-binding</keyword>
<dbReference type="Pfam" id="PF18603">
    <property type="entry name" value="LAL_C2"/>
    <property type="match status" value="1"/>
</dbReference>
<dbReference type="PANTHER" id="PTHR43585:SF2">
    <property type="entry name" value="ATP-GRASP ENZYME FSQD"/>
    <property type="match status" value="1"/>
</dbReference>
<dbReference type="Gene3D" id="3.30.470.20">
    <property type="entry name" value="ATP-grasp fold, B domain"/>
    <property type="match status" value="1"/>
</dbReference>
<dbReference type="EMBL" id="JAUSRA010000001">
    <property type="protein sequence ID" value="MDP9797647.1"/>
    <property type="molecule type" value="Genomic_DNA"/>
</dbReference>
<dbReference type="RefSeq" id="WP_306835029.1">
    <property type="nucleotide sequence ID" value="NZ_JAUSRA010000001.1"/>
</dbReference>
<evidence type="ECO:0000313" key="8">
    <source>
        <dbReference type="Proteomes" id="UP001240984"/>
    </source>
</evidence>
<evidence type="ECO:0000256" key="5">
    <source>
        <dbReference type="SAM" id="SignalP"/>
    </source>
</evidence>
<dbReference type="PROSITE" id="PS50975">
    <property type="entry name" value="ATP_GRASP"/>
    <property type="match status" value="1"/>
</dbReference>
<proteinExistence type="predicted"/>
<dbReference type="InterPro" id="IPR040570">
    <property type="entry name" value="LAL_C2"/>
</dbReference>
<evidence type="ECO:0000256" key="1">
    <source>
        <dbReference type="ARBA" id="ARBA00022598"/>
    </source>
</evidence>
<evidence type="ECO:0000256" key="4">
    <source>
        <dbReference type="PROSITE-ProRule" id="PRU00409"/>
    </source>
</evidence>
<evidence type="ECO:0000259" key="6">
    <source>
        <dbReference type="PROSITE" id="PS50975"/>
    </source>
</evidence>
<keyword evidence="5" id="KW-0732">Signal</keyword>